<accession>A0A4S3J5C6</accession>
<dbReference type="Proteomes" id="UP000308092">
    <property type="component" value="Unassembled WGS sequence"/>
</dbReference>
<dbReference type="OrthoDB" id="648861at2759"/>
<dbReference type="STRING" id="1220188.A0A4S3J5C6"/>
<dbReference type="GO" id="GO:0000976">
    <property type="term" value="F:transcription cis-regulatory region binding"/>
    <property type="evidence" value="ECO:0007669"/>
    <property type="project" value="TreeGrafter"/>
</dbReference>
<protein>
    <recommendedName>
        <fullName evidence="8">Transcription factor domain-containing protein</fullName>
    </recommendedName>
</protein>
<dbReference type="Proteomes" id="UP000324241">
    <property type="component" value="Unassembled WGS sequence"/>
</dbReference>
<comment type="caution">
    <text evidence="5">The sequence shown here is derived from an EMBL/GenBank/DDBJ whole genome shotgun (WGS) entry which is preliminary data.</text>
</comment>
<dbReference type="AlphaFoldDB" id="A0A4S3J5C6"/>
<keyword evidence="2" id="KW-0539">Nucleus</keyword>
<dbReference type="PANTHER" id="PTHR37534">
    <property type="entry name" value="TRANSCRIPTIONAL ACTIVATOR PROTEIN UGA3"/>
    <property type="match status" value="1"/>
</dbReference>
<evidence type="ECO:0000256" key="3">
    <source>
        <dbReference type="SAM" id="MobiDB-lite"/>
    </source>
</evidence>
<proteinExistence type="predicted"/>
<dbReference type="GeneID" id="54331333"/>
<reference evidence="4 7" key="2">
    <citation type="submission" date="2019-08" db="EMBL/GenBank/DDBJ databases">
        <title>The genome sequence of a newly discovered highly antifungal drug resistant Aspergillus species, Aspergillus tanneri NIH 1004.</title>
        <authorList>
            <person name="Mounaud S."/>
            <person name="Singh I."/>
            <person name="Joardar V."/>
            <person name="Pakala S."/>
            <person name="Pakala S."/>
            <person name="Venepally P."/>
            <person name="Chung J.K."/>
            <person name="Losada L."/>
            <person name="Nierman W.C."/>
        </authorList>
    </citation>
    <scope>NUCLEOTIDE SEQUENCE [LARGE SCALE GENOMIC DNA]</scope>
    <source>
        <strain evidence="4 7">NIH1004</strain>
    </source>
</reference>
<evidence type="ECO:0008006" key="8">
    <source>
        <dbReference type="Google" id="ProtNLM"/>
    </source>
</evidence>
<evidence type="ECO:0000256" key="1">
    <source>
        <dbReference type="ARBA" id="ARBA00004123"/>
    </source>
</evidence>
<organism evidence="5 6">
    <name type="scientific">Aspergillus tanneri</name>
    <dbReference type="NCBI Taxonomy" id="1220188"/>
    <lineage>
        <taxon>Eukaryota</taxon>
        <taxon>Fungi</taxon>
        <taxon>Dikarya</taxon>
        <taxon>Ascomycota</taxon>
        <taxon>Pezizomycotina</taxon>
        <taxon>Eurotiomycetes</taxon>
        <taxon>Eurotiomycetidae</taxon>
        <taxon>Eurotiales</taxon>
        <taxon>Aspergillaceae</taxon>
        <taxon>Aspergillus</taxon>
        <taxon>Aspergillus subgen. Circumdati</taxon>
    </lineage>
</organism>
<evidence type="ECO:0000313" key="7">
    <source>
        <dbReference type="Proteomes" id="UP000324241"/>
    </source>
</evidence>
<dbReference type="PANTHER" id="PTHR37534:SF49">
    <property type="entry name" value="LYSINE BIOSYNTHESIS REGULATORY PROTEIN LYS14"/>
    <property type="match status" value="1"/>
</dbReference>
<comment type="subcellular location">
    <subcellularLocation>
        <location evidence="1">Nucleus</location>
    </subcellularLocation>
</comment>
<evidence type="ECO:0000256" key="2">
    <source>
        <dbReference type="ARBA" id="ARBA00023242"/>
    </source>
</evidence>
<dbReference type="GO" id="GO:0003700">
    <property type="term" value="F:DNA-binding transcription factor activity"/>
    <property type="evidence" value="ECO:0007669"/>
    <property type="project" value="TreeGrafter"/>
</dbReference>
<dbReference type="InterPro" id="IPR021858">
    <property type="entry name" value="Fun_TF"/>
</dbReference>
<sequence>MQQNETSAARAFPEMLTEQPIFSLTEIFNCDRSIWDIGTQNCWPQKIPDTEKSSTFDPPETADSEWSSTSVNAAATCNTFLTTPPFQLQFDGQGGQTDVGVTPESDSSLIEFFIQSVRPPILADIEAHKKWLTMRHAIVGMARHSPIVRSAVSAFATLLISRQNNNADTCEQNHYQNAIAGVAGFDSSAMAEYSNDREHVLVALFFLCYIDILEIRMEMAHLNLKRAYNIFQRGHKTSFSSMERQLLLWIRLLDARAVSAGGDGLFLLEDVESLLGDSSPAKSDSIPGTPDGQSVGEDDVEDVLFQALYQPGVIFYQKVQSYMGHISKLDPWHRSRGTVEDEIEVMNKGASIAAGLRSLYNQRPILMDLAVAGRLVEPHLSSSLACAITRAFRTYLLNFYACKVHLHRVAYKTLPLTKEVEDALSQIRKLAQQIVADLEPSDNPPVTILWPLLMLGAEETDESERQWIRAQLLRMENVVGNAGRTTKVLDKVQSYQDTAKVRMDIRAVMHSEFNLCFAIV</sequence>
<reference evidence="5 6" key="1">
    <citation type="submission" date="2019-03" db="EMBL/GenBank/DDBJ databases">
        <title>The genome sequence of a newly discovered highly antifungal drug resistant Aspergillus species, Aspergillus tanneri NIH 1004.</title>
        <authorList>
            <person name="Mounaud S."/>
            <person name="Singh I."/>
            <person name="Joardar V."/>
            <person name="Pakala S."/>
            <person name="Pakala S."/>
            <person name="Venepally P."/>
            <person name="Hoover J."/>
            <person name="Nierman W."/>
            <person name="Chung J."/>
            <person name="Losada L."/>
        </authorList>
    </citation>
    <scope>NUCLEOTIDE SEQUENCE [LARGE SCALE GENOMIC DNA]</scope>
    <source>
        <strain evidence="5 6">NIH1004</strain>
    </source>
</reference>
<dbReference type="Pfam" id="PF11951">
    <property type="entry name" value="Fungal_trans_2"/>
    <property type="match status" value="1"/>
</dbReference>
<dbReference type="GO" id="GO:0045944">
    <property type="term" value="P:positive regulation of transcription by RNA polymerase II"/>
    <property type="evidence" value="ECO:0007669"/>
    <property type="project" value="TreeGrafter"/>
</dbReference>
<dbReference type="GO" id="GO:0005634">
    <property type="term" value="C:nucleus"/>
    <property type="evidence" value="ECO:0007669"/>
    <property type="project" value="UniProtKB-SubCell"/>
</dbReference>
<dbReference type="VEuPathDB" id="FungiDB:EYZ11_012553"/>
<evidence type="ECO:0000313" key="4">
    <source>
        <dbReference type="EMBL" id="KAA8644427.1"/>
    </source>
</evidence>
<dbReference type="RefSeq" id="XP_033423788.1">
    <property type="nucleotide sequence ID" value="XM_033573236.1"/>
</dbReference>
<evidence type="ECO:0000313" key="5">
    <source>
        <dbReference type="EMBL" id="THC88001.1"/>
    </source>
</evidence>
<dbReference type="EMBL" id="SOSA01000965">
    <property type="protein sequence ID" value="THC88001.1"/>
    <property type="molecule type" value="Genomic_DNA"/>
</dbReference>
<evidence type="ECO:0000313" key="6">
    <source>
        <dbReference type="Proteomes" id="UP000308092"/>
    </source>
</evidence>
<dbReference type="EMBL" id="QUQM01000006">
    <property type="protein sequence ID" value="KAA8644427.1"/>
    <property type="molecule type" value="Genomic_DNA"/>
</dbReference>
<keyword evidence="6" id="KW-1185">Reference proteome</keyword>
<gene>
    <name evidence="4" type="ORF">ATNIH1004_008631</name>
    <name evidence="5" type="ORF">EYZ11_012553</name>
</gene>
<feature type="region of interest" description="Disordered" evidence="3">
    <location>
        <begin position="46"/>
        <end position="67"/>
    </location>
</feature>
<name>A0A4S3J5C6_9EURO</name>